<dbReference type="InterPro" id="IPR028881">
    <property type="entry name" value="PAN2_UCH_dom"/>
</dbReference>
<dbReference type="InterPro" id="IPR048841">
    <property type="entry name" value="PAN2_N"/>
</dbReference>
<dbReference type="SUPFAM" id="SSF54001">
    <property type="entry name" value="Cysteine proteinases"/>
    <property type="match status" value="1"/>
</dbReference>
<keyword evidence="1" id="KW-0853">WD repeat</keyword>
<organism evidence="4 5">
    <name type="scientific">Linnemannia exigua</name>
    <dbReference type="NCBI Taxonomy" id="604196"/>
    <lineage>
        <taxon>Eukaryota</taxon>
        <taxon>Fungi</taxon>
        <taxon>Fungi incertae sedis</taxon>
        <taxon>Mucoromycota</taxon>
        <taxon>Mortierellomycotina</taxon>
        <taxon>Mortierellomycetes</taxon>
        <taxon>Mortierellales</taxon>
        <taxon>Mortierellaceae</taxon>
        <taxon>Linnemannia</taxon>
    </lineage>
</organism>
<dbReference type="InterPro" id="IPR036397">
    <property type="entry name" value="RNaseH_sf"/>
</dbReference>
<evidence type="ECO:0000256" key="2">
    <source>
        <dbReference type="SAM" id="MobiDB-lite"/>
    </source>
</evidence>
<dbReference type="Pfam" id="PF00929">
    <property type="entry name" value="RNase_T"/>
    <property type="match status" value="1"/>
</dbReference>
<dbReference type="PROSITE" id="PS50235">
    <property type="entry name" value="USP_3"/>
    <property type="match status" value="1"/>
</dbReference>
<proteinExistence type="predicted"/>
<dbReference type="EMBL" id="JAAAIL010000401">
    <property type="protein sequence ID" value="KAG0276120.1"/>
    <property type="molecule type" value="Genomic_DNA"/>
</dbReference>
<dbReference type="SUPFAM" id="SSF50978">
    <property type="entry name" value="WD40 repeat-like"/>
    <property type="match status" value="1"/>
</dbReference>
<sequence length="1147" mass="127991">MDMRNTDRRIYSDDSAQDLHSMALMGNAEIVVAGQQDKILSINMIRGIVTKKVETDSEIVVMKKSRLLVCGSTRGDLILHDPRSMAVEHRIQAHTGTISDLDVSGNLIVTCGFSERQGTLIIDPLVKVYDMRTMRSLAPIPFPNGPSFLKMHPKLSTTVCIASQTGQFQMCDVGNFTSGIQFYQINTSSYVNCFDISYSGEMVALGDASNVVHMWGDKQEPQMNHFSNPIDAPTMPVPPTVTVGDNDPLSSIGMPYYTEQLLSAWPAKTIFPVGRKPQPIPSAILDNMKMIDFVGYAPNPGLRLRNQAPSLPKVNLRDTPKFRSEQQKELYFGKRKGSMAVALDQDDTDVDLATGIVPKYYKRVEIKYSRFGVEDFDFGFYNKTQFGGLETHIANSYCNALLQVLFFTPLLKTLAKAHIGQACPRENCLTCELGFLFRMLEDANGQNCQARNFLRAFSTIPQASALGLFEPDEPDSKTMYSSLIQNFNRFVLEQLHQECSLDRVSSSAGLNAPSGLATSPIQRVFGMKTASTNICGHCGLEEERITYPFVLDLMWPKPPAPANAHQSSKNHHHHKAKEQQHPMSFADVLKASVWRESHNRVWCTQCQQYQPTTSRKTLQDLPLVLSINTAINSKEQPTVSSGMFLDDHGKGADWLPLKFSLGVDDKNVQVFESGSPDSGAFPLSAEYELTAVVSQVQTIGDVAHLVSHIKVISENDPEISEQSPWYIFNDFLVKNVQEGEISQFPNSWKIPSILYYTKINNGPPPMIAETPEGPDTSILHMDLSISKYRDPNYVFYQLLRPEEIKAEEKMLIAIDTEFVALSREETEIRSDGTKSLLRPSRMSLARVSVLRGDEGPLEYVPFIDDYIATSEPVVDYLTEYSGIQPGDLDPGLSKHTLVPLKVAYKRLRVLVDMGCIFVGHGLRQDFRIINIQSETHNSIEDARTALALYKKYLELKENGLFQEVLEDIYNEGRKTNWKPIPGQFPPPWPRTSTPVMINGPGSGAVFQNLSRPATPATPGTPSMGSAPVALGLSGSLVGIGANVGGGITMTNPSPAGVSLQSPLSMPVHQQQQQQQLQQMHHHQQQQMFLQQQQQQQWSQQQQQQQQQQHGYSYPMGSQQPLSPQQQQQHQGPPPHMYQQQQRPFPPS</sequence>
<dbReference type="InterPro" id="IPR038765">
    <property type="entry name" value="Papain-like_cys_pep_sf"/>
</dbReference>
<evidence type="ECO:0000313" key="5">
    <source>
        <dbReference type="Proteomes" id="UP001194580"/>
    </source>
</evidence>
<evidence type="ECO:0000256" key="1">
    <source>
        <dbReference type="ARBA" id="ARBA00022574"/>
    </source>
</evidence>
<dbReference type="Proteomes" id="UP001194580">
    <property type="component" value="Unassembled WGS sequence"/>
</dbReference>
<dbReference type="AlphaFoldDB" id="A0AAD4H6L9"/>
<dbReference type="InterPro" id="IPR015943">
    <property type="entry name" value="WD40/YVTN_repeat-like_dom_sf"/>
</dbReference>
<dbReference type="GO" id="GO:0000932">
    <property type="term" value="C:P-body"/>
    <property type="evidence" value="ECO:0007669"/>
    <property type="project" value="TreeGrafter"/>
</dbReference>
<comment type="caution">
    <text evidence="4">The sequence shown here is derived from an EMBL/GenBank/DDBJ whole genome shotgun (WGS) entry which is preliminary data.</text>
</comment>
<dbReference type="GO" id="GO:0000289">
    <property type="term" value="P:nuclear-transcribed mRNA poly(A) tail shortening"/>
    <property type="evidence" value="ECO:0007669"/>
    <property type="project" value="TreeGrafter"/>
</dbReference>
<feature type="compositionally biased region" description="Polar residues" evidence="2">
    <location>
        <begin position="1052"/>
        <end position="1063"/>
    </location>
</feature>
<feature type="compositionally biased region" description="Polar residues" evidence="2">
    <location>
        <begin position="1005"/>
        <end position="1023"/>
    </location>
</feature>
<evidence type="ECO:0000313" key="4">
    <source>
        <dbReference type="EMBL" id="KAG0276120.1"/>
    </source>
</evidence>
<feature type="region of interest" description="Disordered" evidence="2">
    <location>
        <begin position="560"/>
        <end position="580"/>
    </location>
</feature>
<feature type="compositionally biased region" description="Low complexity" evidence="2">
    <location>
        <begin position="1068"/>
        <end position="1087"/>
    </location>
</feature>
<keyword evidence="5" id="KW-1185">Reference proteome</keyword>
<dbReference type="InterPro" id="IPR050785">
    <property type="entry name" value="PAN2-PAN3_catalytic_subunit"/>
</dbReference>
<protein>
    <submittedName>
        <fullName evidence="4">Poly(A)-specific ribonuclease</fullName>
    </submittedName>
</protein>
<gene>
    <name evidence="4" type="primary">PAN2_1</name>
    <name evidence="4" type="ORF">BGZ95_007980</name>
</gene>
<dbReference type="InterPro" id="IPR012337">
    <property type="entry name" value="RNaseH-like_sf"/>
</dbReference>
<dbReference type="GO" id="GO:0031251">
    <property type="term" value="C:PAN complex"/>
    <property type="evidence" value="ECO:0007669"/>
    <property type="project" value="TreeGrafter"/>
</dbReference>
<dbReference type="PANTHER" id="PTHR15728:SF0">
    <property type="entry name" value="PAN2-PAN3 DEADENYLATION COMPLEX CATALYTIC SUBUNIT PAN2"/>
    <property type="match status" value="1"/>
</dbReference>
<dbReference type="PANTHER" id="PTHR15728">
    <property type="entry name" value="DEADENYLATION COMPLEX CATALYTIC SUBUNIT PAN2"/>
    <property type="match status" value="1"/>
</dbReference>
<accession>A0AAD4H6L9</accession>
<name>A0AAD4H6L9_9FUNG</name>
<dbReference type="Pfam" id="PF20770">
    <property type="entry name" value="PAN2_N"/>
    <property type="match status" value="1"/>
</dbReference>
<dbReference type="Pfam" id="PF13423">
    <property type="entry name" value="UCH_1"/>
    <property type="match status" value="1"/>
</dbReference>
<feature type="region of interest" description="Disordered" evidence="2">
    <location>
        <begin position="1052"/>
        <end position="1087"/>
    </location>
</feature>
<dbReference type="SUPFAM" id="SSF53098">
    <property type="entry name" value="Ribonuclease H-like"/>
    <property type="match status" value="1"/>
</dbReference>
<dbReference type="Gene3D" id="3.90.70.10">
    <property type="entry name" value="Cysteine proteinases"/>
    <property type="match status" value="1"/>
</dbReference>
<dbReference type="Gene3D" id="3.30.420.10">
    <property type="entry name" value="Ribonuclease H-like superfamily/Ribonuclease H"/>
    <property type="match status" value="1"/>
</dbReference>
<feature type="domain" description="USP" evidence="3">
    <location>
        <begin position="387"/>
        <end position="759"/>
    </location>
</feature>
<dbReference type="SMART" id="SM00479">
    <property type="entry name" value="EXOIII"/>
    <property type="match status" value="1"/>
</dbReference>
<dbReference type="GO" id="GO:0003676">
    <property type="term" value="F:nucleic acid binding"/>
    <property type="evidence" value="ECO:0007669"/>
    <property type="project" value="InterPro"/>
</dbReference>
<dbReference type="InterPro" id="IPR036322">
    <property type="entry name" value="WD40_repeat_dom_sf"/>
</dbReference>
<reference evidence="4" key="1">
    <citation type="journal article" date="2020" name="Fungal Divers.">
        <title>Resolving the Mortierellaceae phylogeny through synthesis of multi-gene phylogenetics and phylogenomics.</title>
        <authorList>
            <person name="Vandepol N."/>
            <person name="Liber J."/>
            <person name="Desiro A."/>
            <person name="Na H."/>
            <person name="Kennedy M."/>
            <person name="Barry K."/>
            <person name="Grigoriev I.V."/>
            <person name="Miller A.N."/>
            <person name="O'Donnell K."/>
            <person name="Stajich J.E."/>
            <person name="Bonito G."/>
        </authorList>
    </citation>
    <scope>NUCLEOTIDE SEQUENCE</scope>
    <source>
        <strain evidence="4">NRRL 28262</strain>
    </source>
</reference>
<dbReference type="InterPro" id="IPR013520">
    <property type="entry name" value="Ribonucl_H"/>
</dbReference>
<evidence type="ECO:0000259" key="3">
    <source>
        <dbReference type="PROSITE" id="PS50235"/>
    </source>
</evidence>
<dbReference type="InterPro" id="IPR028889">
    <property type="entry name" value="USP"/>
</dbReference>
<feature type="compositionally biased region" description="Low complexity" evidence="2">
    <location>
        <begin position="1100"/>
        <end position="1141"/>
    </location>
</feature>
<dbReference type="Gene3D" id="2.130.10.10">
    <property type="entry name" value="YVTN repeat-like/Quinoprotein amine dehydrogenase"/>
    <property type="match status" value="1"/>
</dbReference>
<feature type="region of interest" description="Disordered" evidence="2">
    <location>
        <begin position="1100"/>
        <end position="1147"/>
    </location>
</feature>
<dbReference type="GO" id="GO:0004535">
    <property type="term" value="F:poly(A)-specific ribonuclease activity"/>
    <property type="evidence" value="ECO:0007669"/>
    <property type="project" value="TreeGrafter"/>
</dbReference>
<feature type="region of interest" description="Disordered" evidence="2">
    <location>
        <begin position="1000"/>
        <end position="1025"/>
    </location>
</feature>